<dbReference type="GO" id="GO:0016020">
    <property type="term" value="C:membrane"/>
    <property type="evidence" value="ECO:0007669"/>
    <property type="project" value="UniProtKB-SubCell"/>
</dbReference>
<accession>A0AAE3QYI2</accession>
<dbReference type="GO" id="GO:0006508">
    <property type="term" value="P:proteolysis"/>
    <property type="evidence" value="ECO:0007669"/>
    <property type="project" value="UniProtKB-KW"/>
</dbReference>
<feature type="transmembrane region" description="Helical" evidence="7">
    <location>
        <begin position="48"/>
        <end position="69"/>
    </location>
</feature>
<dbReference type="PANTHER" id="PTHR43731">
    <property type="entry name" value="RHOMBOID PROTEASE"/>
    <property type="match status" value="1"/>
</dbReference>
<dbReference type="InterPro" id="IPR050925">
    <property type="entry name" value="Rhomboid_protease_S54"/>
</dbReference>
<evidence type="ECO:0000313" key="10">
    <source>
        <dbReference type="EMBL" id="MDJ1485515.1"/>
    </source>
</evidence>
<dbReference type="InterPro" id="IPR046483">
    <property type="entry name" value="DUF6576"/>
</dbReference>
<evidence type="ECO:0000256" key="6">
    <source>
        <dbReference type="ARBA" id="ARBA00023136"/>
    </source>
</evidence>
<proteinExistence type="inferred from homology"/>
<dbReference type="Pfam" id="PF01694">
    <property type="entry name" value="Rhomboid"/>
    <property type="match status" value="1"/>
</dbReference>
<gene>
    <name evidence="10" type="ORF">QNI16_33805</name>
</gene>
<dbReference type="GO" id="GO:0004252">
    <property type="term" value="F:serine-type endopeptidase activity"/>
    <property type="evidence" value="ECO:0007669"/>
    <property type="project" value="InterPro"/>
</dbReference>
<comment type="similarity">
    <text evidence="2">Belongs to the peptidase S54 family.</text>
</comment>
<evidence type="ECO:0000256" key="3">
    <source>
        <dbReference type="ARBA" id="ARBA00022692"/>
    </source>
</evidence>
<dbReference type="Pfam" id="PF20216">
    <property type="entry name" value="DUF6576"/>
    <property type="match status" value="1"/>
</dbReference>
<evidence type="ECO:0000259" key="9">
    <source>
        <dbReference type="Pfam" id="PF20216"/>
    </source>
</evidence>
<feature type="domain" description="Peptidase S54 rhomboid" evidence="8">
    <location>
        <begin position="44"/>
        <end position="187"/>
    </location>
</feature>
<feature type="transmembrane region" description="Helical" evidence="7">
    <location>
        <begin position="194"/>
        <end position="213"/>
    </location>
</feature>
<name>A0AAE3QYI2_9BACT</name>
<feature type="transmembrane region" description="Helical" evidence="7">
    <location>
        <begin position="81"/>
        <end position="102"/>
    </location>
</feature>
<keyword evidence="4 10" id="KW-0378">Hydrolase</keyword>
<reference evidence="10" key="1">
    <citation type="submission" date="2023-05" db="EMBL/GenBank/DDBJ databases">
        <authorList>
            <person name="Zhang X."/>
        </authorList>
    </citation>
    <scope>NUCLEOTIDE SEQUENCE</scope>
    <source>
        <strain evidence="10">YF14B1</strain>
    </source>
</reference>
<evidence type="ECO:0000259" key="8">
    <source>
        <dbReference type="Pfam" id="PF01694"/>
    </source>
</evidence>
<dbReference type="Proteomes" id="UP001241110">
    <property type="component" value="Unassembled WGS sequence"/>
</dbReference>
<dbReference type="Gene3D" id="1.20.1540.10">
    <property type="entry name" value="Rhomboid-like"/>
    <property type="match status" value="1"/>
</dbReference>
<dbReference type="EMBL" id="JASJOS010000020">
    <property type="protein sequence ID" value="MDJ1485515.1"/>
    <property type="molecule type" value="Genomic_DNA"/>
</dbReference>
<feature type="transmembrane region" description="Helical" evidence="7">
    <location>
        <begin position="141"/>
        <end position="159"/>
    </location>
</feature>
<evidence type="ECO:0000256" key="7">
    <source>
        <dbReference type="SAM" id="Phobius"/>
    </source>
</evidence>
<keyword evidence="5 7" id="KW-1133">Transmembrane helix</keyword>
<feature type="transmembrane region" description="Helical" evidence="7">
    <location>
        <begin position="171"/>
        <end position="188"/>
    </location>
</feature>
<evidence type="ECO:0000256" key="5">
    <source>
        <dbReference type="ARBA" id="ARBA00022989"/>
    </source>
</evidence>
<keyword evidence="10" id="KW-0645">Protease</keyword>
<keyword evidence="6 7" id="KW-0472">Membrane</keyword>
<keyword evidence="3 7" id="KW-0812">Transmembrane</keyword>
<feature type="domain" description="DUF6576" evidence="9">
    <location>
        <begin position="231"/>
        <end position="275"/>
    </location>
</feature>
<sequence>MQEIELIGLSIILITLIVSYQGIKNSSFFDKYSFQVDKILKEKDYKRFITSSFLHVSWMHLLFNMMAFYSFSEGLGMMVGGLRLLLIYVGSIIGGDLFSLYIHRNHPDYTSAGASGGICGLMFASIGLFPDMQIGIFMTPFSLPGWAYGFLFVLISIYGIKSQRGNIGHEAHLGGGVIGLIIALIMVPESFINNMVPILFILVPTLVFIYYIIARPGFLLFPNWEDQGLLTKEDKYNAAKRAKEKEIDRLLDKINKKGMDQLSEKEKERLKQLSE</sequence>
<dbReference type="AlphaFoldDB" id="A0AAE3QYI2"/>
<comment type="subcellular location">
    <subcellularLocation>
        <location evidence="1">Membrane</location>
        <topology evidence="1">Multi-pass membrane protein</topology>
    </subcellularLocation>
</comment>
<dbReference type="PANTHER" id="PTHR43731:SF14">
    <property type="entry name" value="PRESENILIN-ASSOCIATED RHOMBOID-LIKE PROTEIN, MITOCHONDRIAL"/>
    <property type="match status" value="1"/>
</dbReference>
<dbReference type="EC" id="3.4.21.-" evidence="10"/>
<dbReference type="SUPFAM" id="SSF144091">
    <property type="entry name" value="Rhomboid-like"/>
    <property type="match status" value="1"/>
</dbReference>
<dbReference type="InterPro" id="IPR035952">
    <property type="entry name" value="Rhomboid-like_sf"/>
</dbReference>
<evidence type="ECO:0000256" key="4">
    <source>
        <dbReference type="ARBA" id="ARBA00022801"/>
    </source>
</evidence>
<feature type="transmembrane region" description="Helical" evidence="7">
    <location>
        <begin position="109"/>
        <end position="129"/>
    </location>
</feature>
<evidence type="ECO:0000256" key="1">
    <source>
        <dbReference type="ARBA" id="ARBA00004141"/>
    </source>
</evidence>
<organism evidence="10 11">
    <name type="scientific">Xanthocytophaga flava</name>
    <dbReference type="NCBI Taxonomy" id="3048013"/>
    <lineage>
        <taxon>Bacteria</taxon>
        <taxon>Pseudomonadati</taxon>
        <taxon>Bacteroidota</taxon>
        <taxon>Cytophagia</taxon>
        <taxon>Cytophagales</taxon>
        <taxon>Rhodocytophagaceae</taxon>
        <taxon>Xanthocytophaga</taxon>
    </lineage>
</organism>
<evidence type="ECO:0000256" key="2">
    <source>
        <dbReference type="ARBA" id="ARBA00009045"/>
    </source>
</evidence>
<evidence type="ECO:0000313" key="11">
    <source>
        <dbReference type="Proteomes" id="UP001241110"/>
    </source>
</evidence>
<dbReference type="RefSeq" id="WP_313988177.1">
    <property type="nucleotide sequence ID" value="NZ_JASJOR010000002.1"/>
</dbReference>
<feature type="transmembrane region" description="Helical" evidence="7">
    <location>
        <begin position="6"/>
        <end position="23"/>
    </location>
</feature>
<dbReference type="InterPro" id="IPR022764">
    <property type="entry name" value="Peptidase_S54_rhomboid_dom"/>
</dbReference>
<comment type="caution">
    <text evidence="10">The sequence shown here is derived from an EMBL/GenBank/DDBJ whole genome shotgun (WGS) entry which is preliminary data.</text>
</comment>
<protein>
    <submittedName>
        <fullName evidence="10">Rhomboid family intramembrane serine protease</fullName>
        <ecNumber evidence="10">3.4.21.-</ecNumber>
    </submittedName>
</protein>